<organism evidence="4 5">
    <name type="scientific">Thermophilibacter provencensis</name>
    <dbReference type="NCBI Taxonomy" id="1852386"/>
    <lineage>
        <taxon>Bacteria</taxon>
        <taxon>Bacillati</taxon>
        <taxon>Actinomycetota</taxon>
        <taxon>Coriobacteriia</taxon>
        <taxon>Coriobacteriales</taxon>
        <taxon>Atopobiaceae</taxon>
        <taxon>Thermophilibacter</taxon>
    </lineage>
</organism>
<dbReference type="SMART" id="SM01217">
    <property type="entry name" value="Fn3_like"/>
    <property type="match status" value="1"/>
</dbReference>
<dbReference type="InterPro" id="IPR013783">
    <property type="entry name" value="Ig-like_fold"/>
</dbReference>
<dbReference type="InterPro" id="IPR017853">
    <property type="entry name" value="GH"/>
</dbReference>
<dbReference type="InterPro" id="IPR006311">
    <property type="entry name" value="TAT_signal"/>
</dbReference>
<dbReference type="SUPFAM" id="SSF51445">
    <property type="entry name" value="(Trans)glycosidases"/>
    <property type="match status" value="1"/>
</dbReference>
<dbReference type="InterPro" id="IPR001764">
    <property type="entry name" value="Glyco_hydro_3_N"/>
</dbReference>
<dbReference type="InterPro" id="IPR050288">
    <property type="entry name" value="Cellulose_deg_GH3"/>
</dbReference>
<feature type="domain" description="Fibronectin type III-like" evidence="3">
    <location>
        <begin position="410"/>
        <end position="488"/>
    </location>
</feature>
<dbReference type="Pfam" id="PF14310">
    <property type="entry name" value="Fn3-like"/>
    <property type="match status" value="1"/>
</dbReference>
<dbReference type="Gene3D" id="3.40.50.1700">
    <property type="entry name" value="Glycoside hydrolase family 3 C-terminal domain"/>
    <property type="match status" value="1"/>
</dbReference>
<dbReference type="InterPro" id="IPR002772">
    <property type="entry name" value="Glyco_hydro_3_C"/>
</dbReference>
<dbReference type="Pfam" id="PF01915">
    <property type="entry name" value="Glyco_hydro_3_C"/>
    <property type="match status" value="1"/>
</dbReference>
<dbReference type="PROSITE" id="PS51257">
    <property type="entry name" value="PROKAR_LIPOPROTEIN"/>
    <property type="match status" value="1"/>
</dbReference>
<dbReference type="Pfam" id="PF00933">
    <property type="entry name" value="Glyco_hydro_3"/>
    <property type="match status" value="1"/>
</dbReference>
<dbReference type="PROSITE" id="PS51318">
    <property type="entry name" value="TAT"/>
    <property type="match status" value="1"/>
</dbReference>
<sequence>MRSGVTRRGFVLGTAAAAVMAGLAGCDNGGGQQAPSKEESVAPALPEDNLYYESAYEYTTEGEQQLVADEMALGARIVNEGVVLLKNEDAALPLATSDGTVTAFGNAGPAYHSGFDEAMKEAGFSFNDAAWEFYTNGTQNVLGWQVNENPWEDAQAAGFISDDGGVAIVFLGRRGHEGSDTQWYEDHDYLALSQEEKDMLNGVAELRRSGAFSKMVVAVSTSNTISWEDGPWSDAVDALLWYGNISSSGYGAALPYGIPAFVQVLSGEANPSGRLSDTVYKNNRLNPVMANFGRVDADLSELSDGKLDEVSRENDEWRPSNTKGNHWRHDYVYAEGIYLGYRYPETRYEDKVLGQGNAGDFDYSSYVAYPFGAGLSYTTFSYSDFAVEEADDAFTVTVTVANDGKVAGKHAACVYVQTPYTDYDVENGIEKASIELKGYEKTQELEPGASETLTIAVSKHELAAYDANRAKTYILDDGDYYFTVAASAHDAINNVLAAKGMTTEDGMTADGDDSLIWVWNNGTFDDTTYAVSAVTGNAITNLFDGVDPNKNPLMSDKNAITWLSRSDWEATFPTKPANLVYTDEVADKAKPISYQAGSGDASSVPTHEFGKDSDLVLVDMREKDYDDGDWETLVSKLTYEEMVDFINDPESEIVKIGKPETVAGNGSQGWTPLFTVSGLSGVTWPSKETVTNTYSTEVHEEVGRLTGENLLHSATVESKNVSLYGWSCNAHRSPYSGRNFEYYSEDPYLGGRACAEETRGIIEKGALVYTKHCAGNDQEEYRHGVPSWANEQTLREIYLRQFEKAVVEGGANGIMSGFHRLGMEWSGENHALLIDWLEGELGYTGTTITDQFEAPQMDSVDGLLNGTHVWLGTTSDSDGRKVCHAVLLQDDYKNDPVIQDALFGAVHRALYNYAHSLAMNGLTHDYVFTGNQPLVTAIVSTAEEGTIGAPCAFYGDKTYVAEQSGFFGSSRGTGTWDYAEDGGLTLTDSEGNAIEVSDDGSLLSFDVPVSGSVAPNTISKYELVTAYNACFGTSFDAGTQPSYQLTFASGNEDATGNDPSALEIKRGETVTLPDRPYELEHMTFDGWSIGGTVYPAGSEYVPNAYDDATAEGAWSVTVVATATTFDDYIYSYIQDAGIPMVLLADGTVEVDHYKGYACMGAWEVEGSGSGEGTLVIKNESGETVAIEQDGTSATYAQEGVYYDWNQPDQGYGSGMFLVMLTHTLDLAAFVEAYNAEFGTSYDSVSVETGSAEFALEETGEPKSVF</sequence>
<dbReference type="Proteomes" id="UP001529256">
    <property type="component" value="Unassembled WGS sequence"/>
</dbReference>
<evidence type="ECO:0000256" key="2">
    <source>
        <dbReference type="ARBA" id="ARBA00022801"/>
    </source>
</evidence>
<evidence type="ECO:0000256" key="1">
    <source>
        <dbReference type="ARBA" id="ARBA00005336"/>
    </source>
</evidence>
<proteinExistence type="inferred from homology"/>
<dbReference type="SUPFAM" id="SSF52279">
    <property type="entry name" value="Beta-D-glucan exohydrolase, C-terminal domain"/>
    <property type="match status" value="1"/>
</dbReference>
<dbReference type="Gene3D" id="2.60.40.10">
    <property type="entry name" value="Immunoglobulins"/>
    <property type="match status" value="1"/>
</dbReference>
<reference evidence="5" key="2">
    <citation type="submission" date="2023-06" db="EMBL/GenBank/DDBJ databases">
        <title>Identification and characterization of horizontal gene transfer across gut microbiota members of farm animals based on homology search.</title>
        <authorList>
            <person name="Zeman M."/>
            <person name="Kubasova T."/>
            <person name="Jahodarova E."/>
            <person name="Nykrynova M."/>
            <person name="Rychlik I."/>
        </authorList>
    </citation>
    <scope>NUCLEOTIDE SEQUENCE [LARGE SCALE GENOMIC DNA]</scope>
    <source>
        <strain evidence="5">153_Feed</strain>
    </source>
</reference>
<dbReference type="GO" id="GO:0016787">
    <property type="term" value="F:hydrolase activity"/>
    <property type="evidence" value="ECO:0007669"/>
    <property type="project" value="UniProtKB-KW"/>
</dbReference>
<evidence type="ECO:0000313" key="4">
    <source>
        <dbReference type="EMBL" id="MDM8270695.1"/>
    </source>
</evidence>
<accession>A0ABT7V267</accession>
<evidence type="ECO:0000313" key="5">
    <source>
        <dbReference type="Proteomes" id="UP001529256"/>
    </source>
</evidence>
<dbReference type="RefSeq" id="WP_289510796.1">
    <property type="nucleotide sequence ID" value="NZ_JAUDEA010000003.1"/>
</dbReference>
<evidence type="ECO:0000259" key="3">
    <source>
        <dbReference type="SMART" id="SM01217"/>
    </source>
</evidence>
<gene>
    <name evidence="4" type="ORF">QUW25_03190</name>
</gene>
<dbReference type="InterPro" id="IPR036962">
    <property type="entry name" value="Glyco_hydro_3_N_sf"/>
</dbReference>
<keyword evidence="5" id="KW-1185">Reference proteome</keyword>
<dbReference type="Gene3D" id="3.20.20.300">
    <property type="entry name" value="Glycoside hydrolase, family 3, N-terminal domain"/>
    <property type="match status" value="1"/>
</dbReference>
<dbReference type="PANTHER" id="PTHR42715:SF10">
    <property type="entry name" value="BETA-GLUCOSIDASE"/>
    <property type="match status" value="1"/>
</dbReference>
<comment type="caution">
    <text evidence="4">The sequence shown here is derived from an EMBL/GenBank/DDBJ whole genome shotgun (WGS) entry which is preliminary data.</text>
</comment>
<dbReference type="EMBL" id="JAUDEA010000003">
    <property type="protein sequence ID" value="MDM8270695.1"/>
    <property type="molecule type" value="Genomic_DNA"/>
</dbReference>
<dbReference type="InterPro" id="IPR036881">
    <property type="entry name" value="Glyco_hydro_3_C_sf"/>
</dbReference>
<protein>
    <submittedName>
        <fullName evidence="4">Glycoside hydrolase family 3 C-terminal domain-containing protein</fullName>
    </submittedName>
</protein>
<reference evidence="4 5" key="1">
    <citation type="submission" date="2023-06" db="EMBL/GenBank/DDBJ databases">
        <title>Identification and characterization of horizontal gene transfer across gut microbiota members of farm animals based on homology search.</title>
        <authorList>
            <person name="Schwarzerova J."/>
            <person name="Nykrynova M."/>
            <person name="Jureckova K."/>
            <person name="Cejkova D."/>
            <person name="Rychlik I."/>
        </authorList>
    </citation>
    <scope>NUCLEOTIDE SEQUENCE [LARGE SCALE GENOMIC DNA]</scope>
    <source>
        <strain evidence="4 5">153_Feed</strain>
    </source>
</reference>
<dbReference type="PANTHER" id="PTHR42715">
    <property type="entry name" value="BETA-GLUCOSIDASE"/>
    <property type="match status" value="1"/>
</dbReference>
<dbReference type="InterPro" id="IPR026891">
    <property type="entry name" value="Fn3-like"/>
</dbReference>
<keyword evidence="2 4" id="KW-0378">Hydrolase</keyword>
<reference evidence="4 5" key="3">
    <citation type="submission" date="2023-06" db="EMBL/GenBank/DDBJ databases">
        <authorList>
            <person name="Zeman M."/>
            <person name="Kubasova T."/>
            <person name="Jahodarova E."/>
            <person name="Nykrynova M."/>
            <person name="Rychlik I."/>
        </authorList>
    </citation>
    <scope>NUCLEOTIDE SEQUENCE [LARGE SCALE GENOMIC DNA]</scope>
    <source>
        <strain evidence="4 5">153_Feed</strain>
    </source>
</reference>
<name>A0ABT7V267_9ACTN</name>
<comment type="similarity">
    <text evidence="1">Belongs to the glycosyl hydrolase 3 family.</text>
</comment>